<dbReference type="AlphaFoldDB" id="A0A4U8QAX5"/>
<dbReference type="EMBL" id="QGQD01000022">
    <property type="protein sequence ID" value="TLD02182.1"/>
    <property type="molecule type" value="Genomic_DNA"/>
</dbReference>
<sequence length="201" mass="23259">MEYIIQTISSKEEIGNCPVFNVDQYNWGGDYRPKTYGSLGFIPGTGFYVKMTCEEKDPVRKYFNPNDPVHLDSTMEAFFQFYPAERPNCYINLEANSNGALHAKYGDERNNRKIFPMELHEACQCTGTLYENFWTLELTVPLDLIRYVYGHCDFQTGNAITCNFYKIKESEGLTHFGSFTKIENETPNFHLPQFFAKAVIQ</sequence>
<dbReference type="RefSeq" id="WP_027293249.1">
    <property type="nucleotide sequence ID" value="NZ_CABMJZ010000133.1"/>
</dbReference>
<dbReference type="CDD" id="cd09620">
    <property type="entry name" value="CBM9_like_3"/>
    <property type="match status" value="1"/>
</dbReference>
<name>A0A4U8QAX5_9FIRM</name>
<evidence type="ECO:0000313" key="3">
    <source>
        <dbReference type="Proteomes" id="UP000306509"/>
    </source>
</evidence>
<comment type="caution">
    <text evidence="2">The sequence shown here is derived from an EMBL/GenBank/DDBJ whole genome shotgun (WGS) entry which is preliminary data.</text>
</comment>
<organism evidence="2 3">
    <name type="scientific">Robinsoniella peoriensis</name>
    <dbReference type="NCBI Taxonomy" id="180332"/>
    <lineage>
        <taxon>Bacteria</taxon>
        <taxon>Bacillati</taxon>
        <taxon>Bacillota</taxon>
        <taxon>Clostridia</taxon>
        <taxon>Lachnospirales</taxon>
        <taxon>Lachnospiraceae</taxon>
        <taxon>Robinsoniella</taxon>
    </lineage>
</organism>
<dbReference type="GO" id="GO:0004553">
    <property type="term" value="F:hydrolase activity, hydrolyzing O-glycosyl compounds"/>
    <property type="evidence" value="ECO:0007669"/>
    <property type="project" value="InterPro"/>
</dbReference>
<evidence type="ECO:0000313" key="2">
    <source>
        <dbReference type="EMBL" id="TLD02182.1"/>
    </source>
</evidence>
<dbReference type="GO" id="GO:0016052">
    <property type="term" value="P:carbohydrate catabolic process"/>
    <property type="evidence" value="ECO:0007669"/>
    <property type="project" value="InterPro"/>
</dbReference>
<reference evidence="2 3" key="1">
    <citation type="journal article" date="2019" name="Anaerobe">
        <title>Detection of Robinsoniella peoriensis in multiple bone samples of a trauma patient.</title>
        <authorList>
            <person name="Schrottner P."/>
            <person name="Hartwich K."/>
            <person name="Bunk B."/>
            <person name="Schober I."/>
            <person name="Helbig S."/>
            <person name="Rudolph W.W."/>
            <person name="Gunzer F."/>
        </authorList>
    </citation>
    <scope>NUCLEOTIDE SEQUENCE [LARGE SCALE GENOMIC DNA]</scope>
    <source>
        <strain evidence="2 3">DSM 106044</strain>
    </source>
</reference>
<keyword evidence="3" id="KW-1185">Reference proteome</keyword>
<dbReference type="Gene3D" id="2.60.40.1190">
    <property type="match status" value="1"/>
</dbReference>
<dbReference type="Proteomes" id="UP000306509">
    <property type="component" value="Unassembled WGS sequence"/>
</dbReference>
<evidence type="ECO:0000259" key="1">
    <source>
        <dbReference type="Pfam" id="PF16011"/>
    </source>
</evidence>
<feature type="domain" description="Carbohydrate-binding" evidence="1">
    <location>
        <begin position="19"/>
        <end position="197"/>
    </location>
</feature>
<dbReference type="Pfam" id="PF16011">
    <property type="entry name" value="CBM9_2"/>
    <property type="match status" value="1"/>
</dbReference>
<dbReference type="GO" id="GO:0030246">
    <property type="term" value="F:carbohydrate binding"/>
    <property type="evidence" value="ECO:0007669"/>
    <property type="project" value="InterPro"/>
</dbReference>
<proteinExistence type="predicted"/>
<dbReference type="STRING" id="180332.GCA_000797495_04259"/>
<protein>
    <recommendedName>
        <fullName evidence="1">Carbohydrate-binding domain-containing protein</fullName>
    </recommendedName>
</protein>
<gene>
    <name evidence="2" type="ORF">DSM106044_00988</name>
</gene>
<accession>A0A4U8QAX5</accession>
<dbReference type="InterPro" id="IPR010502">
    <property type="entry name" value="Carb-bd_dom_fam9"/>
</dbReference>